<dbReference type="Proteomes" id="UP000306575">
    <property type="component" value="Unassembled WGS sequence"/>
</dbReference>
<evidence type="ECO:0000313" key="3">
    <source>
        <dbReference type="Proteomes" id="UP000306575"/>
    </source>
</evidence>
<dbReference type="OrthoDB" id="7202559at2"/>
<dbReference type="Pfam" id="PF19670">
    <property type="entry name" value="DUF6173"/>
    <property type="match status" value="1"/>
</dbReference>
<dbReference type="InterPro" id="IPR046171">
    <property type="entry name" value="DUF6173"/>
</dbReference>
<comment type="caution">
    <text evidence="2">The sequence shown here is derived from an EMBL/GenBank/DDBJ whole genome shotgun (WGS) entry which is preliminary data.</text>
</comment>
<feature type="region of interest" description="Disordered" evidence="1">
    <location>
        <begin position="1"/>
        <end position="34"/>
    </location>
</feature>
<organism evidence="2 3">
    <name type="scientific">Shimia litoralis</name>
    <dbReference type="NCBI Taxonomy" id="420403"/>
    <lineage>
        <taxon>Bacteria</taxon>
        <taxon>Pseudomonadati</taxon>
        <taxon>Pseudomonadota</taxon>
        <taxon>Alphaproteobacteria</taxon>
        <taxon>Rhodobacterales</taxon>
        <taxon>Roseobacteraceae</taxon>
    </lineage>
</organism>
<accession>A0A4U7NA14</accession>
<sequence length="152" mass="16424">MGDTIETSAEAAEAAALPRRHEVHSDPNVEPCNDIPASVAKKPVGQKSPAEWAYERLILYIQNFEEQLDNEHEVAMGFTGGDAGVLRIEGMGFFDPDIVTFYGSDAGGAKTQLVQHVSQLNVMLRALPKEVEQEAPNRIGFRLAADLGGSST</sequence>
<dbReference type="RefSeq" id="WP_138014670.1">
    <property type="nucleotide sequence ID" value="NZ_SULI01000001.1"/>
</dbReference>
<keyword evidence="3" id="KW-1185">Reference proteome</keyword>
<gene>
    <name evidence="2" type="ORF">FAP39_00210</name>
</gene>
<dbReference type="AlphaFoldDB" id="A0A4U7NA14"/>
<protein>
    <submittedName>
        <fullName evidence="2">Uncharacterized protein</fullName>
    </submittedName>
</protein>
<name>A0A4U7NA14_9RHOB</name>
<evidence type="ECO:0000313" key="2">
    <source>
        <dbReference type="EMBL" id="TKZ22653.1"/>
    </source>
</evidence>
<dbReference type="EMBL" id="SULI01000001">
    <property type="protein sequence ID" value="TKZ22653.1"/>
    <property type="molecule type" value="Genomic_DNA"/>
</dbReference>
<proteinExistence type="predicted"/>
<evidence type="ECO:0000256" key="1">
    <source>
        <dbReference type="SAM" id="MobiDB-lite"/>
    </source>
</evidence>
<reference evidence="2 3" key="1">
    <citation type="submission" date="2019-04" db="EMBL/GenBank/DDBJ databases">
        <title>Genome sequence of Pelagicola litoralis CL-ES2.</title>
        <authorList>
            <person name="Cao J."/>
        </authorList>
    </citation>
    <scope>NUCLEOTIDE SEQUENCE [LARGE SCALE GENOMIC DNA]</scope>
    <source>
        <strain evidence="2 3">CL-ES2</strain>
    </source>
</reference>